<evidence type="ECO:0000256" key="4">
    <source>
        <dbReference type="ARBA" id="ARBA00022737"/>
    </source>
</evidence>
<dbReference type="GO" id="GO:0004674">
    <property type="term" value="F:protein serine/threonine kinase activity"/>
    <property type="evidence" value="ECO:0007669"/>
    <property type="project" value="UniProtKB-EC"/>
</dbReference>
<evidence type="ECO:0000313" key="10">
    <source>
        <dbReference type="Proteomes" id="UP001165667"/>
    </source>
</evidence>
<evidence type="ECO:0000259" key="8">
    <source>
        <dbReference type="PROSITE" id="PS51146"/>
    </source>
</evidence>
<dbReference type="GO" id="GO:0016787">
    <property type="term" value="F:hydrolase activity"/>
    <property type="evidence" value="ECO:0007669"/>
    <property type="project" value="UniProtKB-KW"/>
</dbReference>
<dbReference type="InterPro" id="IPR014774">
    <property type="entry name" value="KaiC-like_dom"/>
</dbReference>
<dbReference type="PRINTS" id="PR01874">
    <property type="entry name" value="DNAREPAIRADA"/>
</dbReference>
<keyword evidence="10" id="KW-1185">Reference proteome</keyword>
<evidence type="ECO:0000256" key="1">
    <source>
        <dbReference type="ARBA" id="ARBA00012513"/>
    </source>
</evidence>
<feature type="domain" description="KaiC" evidence="8">
    <location>
        <begin position="16"/>
        <end position="255"/>
    </location>
</feature>
<feature type="domain" description="KaiC" evidence="8">
    <location>
        <begin position="257"/>
        <end position="489"/>
    </location>
</feature>
<feature type="region of interest" description="Disordered" evidence="7">
    <location>
        <begin position="1"/>
        <end position="27"/>
    </location>
</feature>
<dbReference type="GO" id="GO:0005524">
    <property type="term" value="F:ATP binding"/>
    <property type="evidence" value="ECO:0007669"/>
    <property type="project" value="InterPro"/>
</dbReference>
<dbReference type="PROSITE" id="PS51146">
    <property type="entry name" value="KAIC"/>
    <property type="match status" value="2"/>
</dbReference>
<dbReference type="Pfam" id="PF06745">
    <property type="entry name" value="ATPase"/>
    <property type="match status" value="2"/>
</dbReference>
<evidence type="ECO:0000256" key="5">
    <source>
        <dbReference type="ARBA" id="ARBA00022777"/>
    </source>
</evidence>
<dbReference type="EC" id="2.7.11.1" evidence="1"/>
<dbReference type="RefSeq" id="WP_282588463.1">
    <property type="nucleotide sequence ID" value="NZ_JAMOIM010000039.1"/>
</dbReference>
<evidence type="ECO:0000313" key="9">
    <source>
        <dbReference type="EMBL" id="MCW6512087.1"/>
    </source>
</evidence>
<dbReference type="PANTHER" id="PTHR42926">
    <property type="match status" value="1"/>
</dbReference>
<gene>
    <name evidence="9" type="ORF">M8523_29575</name>
</gene>
<reference evidence="9" key="1">
    <citation type="submission" date="2022-05" db="EMBL/GenBank/DDBJ databases">
        <authorList>
            <person name="Pankratov T."/>
        </authorList>
    </citation>
    <scope>NUCLEOTIDE SEQUENCE</scope>
    <source>
        <strain evidence="9">BP6-180914</strain>
    </source>
</reference>
<comment type="caution">
    <text evidence="9">The sequence shown here is derived from an EMBL/GenBank/DDBJ whole genome shotgun (WGS) entry which is preliminary data.</text>
</comment>
<keyword evidence="2" id="KW-0597">Phosphoprotein</keyword>
<dbReference type="Proteomes" id="UP001165667">
    <property type="component" value="Unassembled WGS sequence"/>
</dbReference>
<protein>
    <recommendedName>
        <fullName evidence="1">non-specific serine/threonine protein kinase</fullName>
        <ecNumber evidence="1">2.7.11.1</ecNumber>
    </recommendedName>
</protein>
<dbReference type="InterPro" id="IPR030665">
    <property type="entry name" value="KaiC"/>
</dbReference>
<evidence type="ECO:0000256" key="6">
    <source>
        <dbReference type="ARBA" id="ARBA00022801"/>
    </source>
</evidence>
<evidence type="ECO:0000256" key="7">
    <source>
        <dbReference type="SAM" id="MobiDB-lite"/>
    </source>
</evidence>
<accession>A0AA41ZA42</accession>
<dbReference type="InterPro" id="IPR010624">
    <property type="entry name" value="KaiC_dom"/>
</dbReference>
<dbReference type="InterPro" id="IPR003593">
    <property type="entry name" value="AAA+_ATPase"/>
</dbReference>
<keyword evidence="6" id="KW-0378">Hydrolase</keyword>
<dbReference type="PIRSF" id="PIRSF039117">
    <property type="entry name" value="KaiC"/>
    <property type="match status" value="1"/>
</dbReference>
<keyword evidence="3" id="KW-0808">Transferase</keyword>
<evidence type="ECO:0000256" key="3">
    <source>
        <dbReference type="ARBA" id="ARBA00022679"/>
    </source>
</evidence>
<dbReference type="SUPFAM" id="SSF52540">
    <property type="entry name" value="P-loop containing nucleoside triphosphate hydrolases"/>
    <property type="match status" value="2"/>
</dbReference>
<dbReference type="SMART" id="SM00382">
    <property type="entry name" value="AAA"/>
    <property type="match status" value="2"/>
</dbReference>
<dbReference type="PANTHER" id="PTHR42926:SF1">
    <property type="entry name" value="CIRCADIAN CLOCK OSCILLATOR PROTEIN KAIC 1"/>
    <property type="match status" value="1"/>
</dbReference>
<evidence type="ECO:0000256" key="2">
    <source>
        <dbReference type="ARBA" id="ARBA00022553"/>
    </source>
</evidence>
<dbReference type="AlphaFoldDB" id="A0AA41ZA42"/>
<keyword evidence="5" id="KW-0418">Kinase</keyword>
<dbReference type="Gene3D" id="3.40.50.300">
    <property type="entry name" value="P-loop containing nucleotide triphosphate hydrolases"/>
    <property type="match status" value="2"/>
</dbReference>
<dbReference type="InterPro" id="IPR027417">
    <property type="entry name" value="P-loop_NTPase"/>
</dbReference>
<dbReference type="InterPro" id="IPR051347">
    <property type="entry name" value="Circadian_clock_KaiC-rel"/>
</dbReference>
<sequence>MIDKPETNQDSDEEVPRISTGSEGLNDILGGGLDPNRMYLYEGSPGSGKTTIALQFLLEGVRQGERVLYIALSETLAELTLVAKRHGWSLDGIEVFELVPREVTLDPEQELTVFHPAEIELSETTKLVFDRIDASNPSRVVFDSLSELRLLAQSHLRYRRQVLALKHFISSRSCTLIVLDDLSSHETDIQLHSIAHGVVLLEQIAIEYGAERRRLRVVKMRGIQFRGGYHDFTIKRGGLEIYPRLVAAEHHASFDTGFVPSGNADLDRMLGGGLERGTNALLIGAAGVGKSSVALTYAIAAAERGETCAFFAFDEGRGTLEARARTLGLPLRAAMENGRIRYQQIDPAELSPGEFAATVRRSVEVNGARLVVIDSLNGYLNAMPDGRFLILQMHELLTYLGQRGVLTILVLAQHGLVGPMETPLDISYLSDAVLMVRYFEYAGNVRRMLSVVKKRSGSHEHSIREFQLTSQGVTLGPPLTDFSGIFSGTPRYTGDSKPLMKEGSVDGA</sequence>
<proteinExistence type="predicted"/>
<keyword evidence="4" id="KW-0677">Repeat</keyword>
<organism evidence="9 10">
    <name type="scientific">Lichenifustis flavocetrariae</name>
    <dbReference type="NCBI Taxonomy" id="2949735"/>
    <lineage>
        <taxon>Bacteria</taxon>
        <taxon>Pseudomonadati</taxon>
        <taxon>Pseudomonadota</taxon>
        <taxon>Alphaproteobacteria</taxon>
        <taxon>Hyphomicrobiales</taxon>
        <taxon>Lichenihabitantaceae</taxon>
        <taxon>Lichenifustis</taxon>
    </lineage>
</organism>
<dbReference type="CDD" id="cd19487">
    <property type="entry name" value="KaiC-like_C"/>
    <property type="match status" value="1"/>
</dbReference>
<dbReference type="EMBL" id="JAMOIM010000039">
    <property type="protein sequence ID" value="MCW6512087.1"/>
    <property type="molecule type" value="Genomic_DNA"/>
</dbReference>
<name>A0AA41ZA42_9HYPH</name>
<dbReference type="CDD" id="cd19488">
    <property type="entry name" value="KaiC-like_N"/>
    <property type="match status" value="1"/>
</dbReference>